<gene>
    <name evidence="3" type="ORF">ACFQQA_15695</name>
</gene>
<proteinExistence type="predicted"/>
<evidence type="ECO:0000313" key="3">
    <source>
        <dbReference type="EMBL" id="MFC7296163.1"/>
    </source>
</evidence>
<protein>
    <submittedName>
        <fullName evidence="3">YIP1 family protein</fullName>
    </submittedName>
</protein>
<comment type="caution">
    <text evidence="3">The sequence shown here is derived from an EMBL/GenBank/DDBJ whole genome shotgun (WGS) entry which is preliminary data.</text>
</comment>
<name>A0ABW2IZ41_9GAMM</name>
<dbReference type="EMBL" id="JBHTBD010000007">
    <property type="protein sequence ID" value="MFC7296163.1"/>
    <property type="molecule type" value="Genomic_DNA"/>
</dbReference>
<evidence type="ECO:0000256" key="1">
    <source>
        <dbReference type="SAM" id="Coils"/>
    </source>
</evidence>
<evidence type="ECO:0000256" key="2">
    <source>
        <dbReference type="SAM" id="Phobius"/>
    </source>
</evidence>
<dbReference type="Proteomes" id="UP001596506">
    <property type="component" value="Unassembled WGS sequence"/>
</dbReference>
<organism evidence="3 4">
    <name type="scientific">Marinobacter aromaticivorans</name>
    <dbReference type="NCBI Taxonomy" id="1494078"/>
    <lineage>
        <taxon>Bacteria</taxon>
        <taxon>Pseudomonadati</taxon>
        <taxon>Pseudomonadota</taxon>
        <taxon>Gammaproteobacteria</taxon>
        <taxon>Pseudomonadales</taxon>
        <taxon>Marinobacteraceae</taxon>
        <taxon>Marinobacter</taxon>
    </lineage>
</organism>
<accession>A0ABW2IZ41</accession>
<dbReference type="RefSeq" id="WP_100689507.1">
    <property type="nucleotide sequence ID" value="NZ_JBHTBD010000007.1"/>
</dbReference>
<reference evidence="4" key="1">
    <citation type="journal article" date="2019" name="Int. J. Syst. Evol. Microbiol.">
        <title>The Global Catalogue of Microorganisms (GCM) 10K type strain sequencing project: providing services to taxonomists for standard genome sequencing and annotation.</title>
        <authorList>
            <consortium name="The Broad Institute Genomics Platform"/>
            <consortium name="The Broad Institute Genome Sequencing Center for Infectious Disease"/>
            <person name="Wu L."/>
            <person name="Ma J."/>
        </authorList>
    </citation>
    <scope>NUCLEOTIDE SEQUENCE [LARGE SCALE GENOMIC DNA]</scope>
    <source>
        <strain evidence="4">CCUG 60559</strain>
    </source>
</reference>
<keyword evidence="4" id="KW-1185">Reference proteome</keyword>
<keyword evidence="1" id="KW-0175">Coiled coil</keyword>
<feature type="transmembrane region" description="Helical" evidence="2">
    <location>
        <begin position="55"/>
        <end position="73"/>
    </location>
</feature>
<keyword evidence="2" id="KW-1133">Transmembrane helix</keyword>
<evidence type="ECO:0000313" key="4">
    <source>
        <dbReference type="Proteomes" id="UP001596506"/>
    </source>
</evidence>
<keyword evidence="2" id="KW-0472">Membrane</keyword>
<feature type="coiled-coil region" evidence="1">
    <location>
        <begin position="232"/>
        <end position="269"/>
    </location>
</feature>
<keyword evidence="2" id="KW-0812">Transmembrane</keyword>
<feature type="transmembrane region" description="Helical" evidence="2">
    <location>
        <begin position="93"/>
        <end position="113"/>
    </location>
</feature>
<sequence>MPHFDVIAHLRDHGKWTPKLTPDEDEIFARLVPDLIFPVRGLFGSLKEDNRPPSFMVWIFFAIAFYLIFSWLYGLSVHDDEFTNPDTFFEHLIPVLASAIGAAGLILGPLWMLHSELEQRFEERVESRSADDRLKHAKNLLKIAQCYDGLDMVNPVALERAERAGLDKSIVTRDIDKAFSSFKRCVTFTAELLVADDQRDVRSAYHIIASHYGLEENLRDLRKAMDDLPHRVDRLIKEKDRLLKEREAADQLARRRAEVKEAAEELSRK</sequence>